<evidence type="ECO:0000313" key="3">
    <source>
        <dbReference type="Ensembl" id="ENSSTUP00000100519.1"/>
    </source>
</evidence>
<dbReference type="InterPro" id="IPR013815">
    <property type="entry name" value="ATP_grasp_subdomain_1"/>
</dbReference>
<dbReference type="GO" id="GO:0004776">
    <property type="term" value="F:succinate-CoA ligase (GDP-forming) activity"/>
    <property type="evidence" value="ECO:0007669"/>
    <property type="project" value="TreeGrafter"/>
</dbReference>
<dbReference type="GO" id="GO:0005739">
    <property type="term" value="C:mitochondrion"/>
    <property type="evidence" value="ECO:0007669"/>
    <property type="project" value="TreeGrafter"/>
</dbReference>
<dbReference type="GeneTree" id="ENSGT00390000010170"/>
<dbReference type="SUPFAM" id="SSF56059">
    <property type="entry name" value="Glutathione synthetase ATP-binding domain-like"/>
    <property type="match status" value="1"/>
</dbReference>
<reference evidence="3" key="1">
    <citation type="submission" date="2025-08" db="UniProtKB">
        <authorList>
            <consortium name="Ensembl"/>
        </authorList>
    </citation>
    <scope>IDENTIFICATION</scope>
</reference>
<dbReference type="Proteomes" id="UP000472277">
    <property type="component" value="Chromosome 14"/>
</dbReference>
<keyword evidence="4" id="KW-1185">Reference proteome</keyword>
<dbReference type="AlphaFoldDB" id="A0A674DYE7"/>
<dbReference type="GO" id="GO:0005524">
    <property type="term" value="F:ATP binding"/>
    <property type="evidence" value="ECO:0007669"/>
    <property type="project" value="InterPro"/>
</dbReference>
<evidence type="ECO:0000256" key="1">
    <source>
        <dbReference type="ARBA" id="ARBA00022741"/>
    </source>
</evidence>
<evidence type="ECO:0000259" key="2">
    <source>
        <dbReference type="Pfam" id="PF00549"/>
    </source>
</evidence>
<dbReference type="Ensembl" id="ENSSTUT00000107835.1">
    <property type="protein sequence ID" value="ENSSTUP00000100519.1"/>
    <property type="gene ID" value="ENSSTUG00000044590.1"/>
</dbReference>
<dbReference type="SUPFAM" id="SSF52210">
    <property type="entry name" value="Succinyl-CoA synthetase domains"/>
    <property type="match status" value="1"/>
</dbReference>
<dbReference type="Gene3D" id="3.30.470.20">
    <property type="entry name" value="ATP-grasp fold, B domain"/>
    <property type="match status" value="2"/>
</dbReference>
<dbReference type="FunFam" id="3.40.50.261:FF:000001">
    <property type="entry name" value="Succinate--CoA ligase [ADP-forming] subunit beta"/>
    <property type="match status" value="1"/>
</dbReference>
<dbReference type="Gene3D" id="3.40.50.261">
    <property type="entry name" value="Succinyl-CoA synthetase domains"/>
    <property type="match status" value="1"/>
</dbReference>
<name>A0A674DYE7_SALTR</name>
<gene>
    <name evidence="3" type="primary">SUCLG2</name>
    <name evidence="3" type="synonym">suclg2</name>
</gene>
<dbReference type="InterPro" id="IPR016102">
    <property type="entry name" value="Succinyl-CoA_synth-like"/>
</dbReference>
<keyword evidence="1" id="KW-0547">Nucleotide-binding</keyword>
<dbReference type="InterPro" id="IPR017866">
    <property type="entry name" value="Succ-CoA_synthase_bsu_CS"/>
</dbReference>
<protein>
    <submittedName>
        <fullName evidence="3">Succinate-CoA ligase GDP-forming subunit beta</fullName>
    </submittedName>
</protein>
<accession>A0A674DYE7</accession>
<dbReference type="Gene3D" id="3.30.1490.20">
    <property type="entry name" value="ATP-grasp fold, A domain"/>
    <property type="match status" value="1"/>
</dbReference>
<dbReference type="GO" id="GO:0042709">
    <property type="term" value="C:succinate-CoA ligase complex"/>
    <property type="evidence" value="ECO:0007669"/>
    <property type="project" value="TreeGrafter"/>
</dbReference>
<dbReference type="PANTHER" id="PTHR11815:SF10">
    <property type="entry name" value="SUCCINATE--COA LIGASE [GDP-FORMING] SUBUNIT BETA, MITOCHONDRIAL"/>
    <property type="match status" value="1"/>
</dbReference>
<dbReference type="Pfam" id="PF00549">
    <property type="entry name" value="Ligase_CoA"/>
    <property type="match status" value="1"/>
</dbReference>
<dbReference type="GO" id="GO:0006099">
    <property type="term" value="P:tricarboxylic acid cycle"/>
    <property type="evidence" value="ECO:0007669"/>
    <property type="project" value="TreeGrafter"/>
</dbReference>
<dbReference type="InterPro" id="IPR005811">
    <property type="entry name" value="SUCC_ACL_C"/>
</dbReference>
<feature type="domain" description="ATP-citrate synthase/succinyl-CoA ligase C-terminal" evidence="2">
    <location>
        <begin position="130"/>
        <end position="249"/>
    </location>
</feature>
<reference evidence="3" key="2">
    <citation type="submission" date="2025-09" db="UniProtKB">
        <authorList>
            <consortium name="Ensembl"/>
        </authorList>
    </citation>
    <scope>IDENTIFICATION</scope>
</reference>
<organism evidence="3 4">
    <name type="scientific">Salmo trutta</name>
    <name type="common">Brown trout</name>
    <dbReference type="NCBI Taxonomy" id="8032"/>
    <lineage>
        <taxon>Eukaryota</taxon>
        <taxon>Metazoa</taxon>
        <taxon>Chordata</taxon>
        <taxon>Craniata</taxon>
        <taxon>Vertebrata</taxon>
        <taxon>Euteleostomi</taxon>
        <taxon>Actinopterygii</taxon>
        <taxon>Neopterygii</taxon>
        <taxon>Teleostei</taxon>
        <taxon>Protacanthopterygii</taxon>
        <taxon>Salmoniformes</taxon>
        <taxon>Salmonidae</taxon>
        <taxon>Salmoninae</taxon>
        <taxon>Salmo</taxon>
    </lineage>
</organism>
<dbReference type="PANTHER" id="PTHR11815">
    <property type="entry name" value="SUCCINYL-COA SYNTHETASE BETA CHAIN"/>
    <property type="match status" value="1"/>
</dbReference>
<proteinExistence type="predicted"/>
<sequence>MAASMASQAVARGLHGASAKYLFLHKFKCARVSSRRWLNLQEYQSKKLMQESGVTVQRFYVADNSPDALQAAKRLMVCFDAKINFDDNAEFRQKAVFAMDDMSESDPTETEAAKWDLKYIGLDGNIACFVNGAGLAMATCDIIDLHGGKPANFLDLGGGVKEKQVYEAFKLLTADPKVEAILVNIFGGIVNCAIIANGITKACRELELKVPLVVRLEGTNVQEAKRILSESGLPIVAANDLDDAAKKAVAAITRK</sequence>
<dbReference type="GO" id="GO:0006104">
    <property type="term" value="P:succinyl-CoA metabolic process"/>
    <property type="evidence" value="ECO:0007669"/>
    <property type="project" value="TreeGrafter"/>
</dbReference>
<evidence type="ECO:0000313" key="4">
    <source>
        <dbReference type="Proteomes" id="UP000472277"/>
    </source>
</evidence>
<dbReference type="PROSITE" id="PS01217">
    <property type="entry name" value="SUCCINYL_COA_LIG_3"/>
    <property type="match status" value="1"/>
</dbReference>